<dbReference type="GO" id="GO:0046872">
    <property type="term" value="F:metal ion binding"/>
    <property type="evidence" value="ECO:0007669"/>
    <property type="project" value="UniProtKB-KW"/>
</dbReference>
<organism evidence="3 4">
    <name type="scientific">Candidatus Campbellbacteria bacterium CG22_combo_CG10-13_8_21_14_all_36_13</name>
    <dbReference type="NCBI Taxonomy" id="1974529"/>
    <lineage>
        <taxon>Bacteria</taxon>
        <taxon>Candidatus Campbelliibacteriota</taxon>
    </lineage>
</organism>
<dbReference type="NCBIfam" id="TIGR00079">
    <property type="entry name" value="pept_deformyl"/>
    <property type="match status" value="1"/>
</dbReference>
<dbReference type="HAMAP" id="MF_00163">
    <property type="entry name" value="Pep_deformylase"/>
    <property type="match status" value="1"/>
</dbReference>
<dbReference type="AlphaFoldDB" id="A0A2H0E0H7"/>
<dbReference type="SUPFAM" id="SSF56420">
    <property type="entry name" value="Peptide deformylase"/>
    <property type="match status" value="1"/>
</dbReference>
<evidence type="ECO:0000256" key="2">
    <source>
        <dbReference type="HAMAP-Rule" id="MF_00163"/>
    </source>
</evidence>
<protein>
    <recommendedName>
        <fullName evidence="2">Peptide deformylase</fullName>
        <shortName evidence="2">PDF</shortName>
        <ecNumber evidence="2">3.5.1.88</ecNumber>
    </recommendedName>
    <alternativeName>
        <fullName evidence="2">Polypeptide deformylase</fullName>
    </alternativeName>
</protein>
<dbReference type="PRINTS" id="PR01576">
    <property type="entry name" value="PDEFORMYLASE"/>
</dbReference>
<keyword evidence="2" id="KW-0479">Metal-binding</keyword>
<reference evidence="3 4" key="1">
    <citation type="submission" date="2017-09" db="EMBL/GenBank/DDBJ databases">
        <title>Depth-based differentiation of microbial function through sediment-hosted aquifers and enrichment of novel symbionts in the deep terrestrial subsurface.</title>
        <authorList>
            <person name="Probst A.J."/>
            <person name="Ladd B."/>
            <person name="Jarett J.K."/>
            <person name="Geller-Mcgrath D.E."/>
            <person name="Sieber C.M."/>
            <person name="Emerson J.B."/>
            <person name="Anantharaman K."/>
            <person name="Thomas B.C."/>
            <person name="Malmstrom R."/>
            <person name="Stieglmeier M."/>
            <person name="Klingl A."/>
            <person name="Woyke T."/>
            <person name="Ryan C.M."/>
            <person name="Banfield J.F."/>
        </authorList>
    </citation>
    <scope>NUCLEOTIDE SEQUENCE [LARGE SCALE GENOMIC DNA]</scope>
    <source>
        <strain evidence="3">CG22_combo_CG10-13_8_21_14_all_36_13</strain>
    </source>
</reference>
<feature type="binding site" evidence="2">
    <location>
        <position position="147"/>
    </location>
    <ligand>
        <name>Fe cation</name>
        <dbReference type="ChEBI" id="CHEBI:24875"/>
    </ligand>
</feature>
<dbReference type="EMBL" id="PCTT01000011">
    <property type="protein sequence ID" value="PIP87330.1"/>
    <property type="molecule type" value="Genomic_DNA"/>
</dbReference>
<proteinExistence type="inferred from homology"/>
<evidence type="ECO:0000313" key="3">
    <source>
        <dbReference type="EMBL" id="PIP87330.1"/>
    </source>
</evidence>
<dbReference type="PANTHER" id="PTHR10458">
    <property type="entry name" value="PEPTIDE DEFORMYLASE"/>
    <property type="match status" value="1"/>
</dbReference>
<dbReference type="GO" id="GO:0006412">
    <property type="term" value="P:translation"/>
    <property type="evidence" value="ECO:0007669"/>
    <property type="project" value="UniProtKB-UniRule"/>
</dbReference>
<evidence type="ECO:0000313" key="4">
    <source>
        <dbReference type="Proteomes" id="UP000231143"/>
    </source>
</evidence>
<dbReference type="InterPro" id="IPR023635">
    <property type="entry name" value="Peptide_deformylase"/>
</dbReference>
<dbReference type="PIRSF" id="PIRSF004749">
    <property type="entry name" value="Pep_def"/>
    <property type="match status" value="1"/>
</dbReference>
<comment type="caution">
    <text evidence="3">The sequence shown here is derived from an EMBL/GenBank/DDBJ whole genome shotgun (WGS) entry which is preliminary data.</text>
</comment>
<feature type="active site" evidence="2">
    <location>
        <position position="148"/>
    </location>
</feature>
<sequence length="172" mass="19753">MMMMAKIIQKGHETLREIASDVAREDIGKKKVQDIIREMKDALDKEDDGVAIAAPQIDVSLRIFVVSHKVFIDEPSQYRKEKSLVFINPELLKTSKEKELLEEGCLSVRWWYGKVERSKKATVRAYDEKGFQFTMGASGLLAQIFQHEIDHLNGILFSDKAIEMEELPPEKE</sequence>
<dbReference type="NCBIfam" id="NF001159">
    <property type="entry name" value="PRK00150.1-3"/>
    <property type="match status" value="1"/>
</dbReference>
<dbReference type="CDD" id="cd00487">
    <property type="entry name" value="Pep_deformylase"/>
    <property type="match status" value="1"/>
</dbReference>
<evidence type="ECO:0000256" key="1">
    <source>
        <dbReference type="ARBA" id="ARBA00010759"/>
    </source>
</evidence>
<feature type="binding site" evidence="2">
    <location>
        <position position="105"/>
    </location>
    <ligand>
        <name>Fe cation</name>
        <dbReference type="ChEBI" id="CHEBI:24875"/>
    </ligand>
</feature>
<dbReference type="InterPro" id="IPR036821">
    <property type="entry name" value="Peptide_deformylase_sf"/>
</dbReference>
<comment type="function">
    <text evidence="2">Removes the formyl group from the N-terminal Met of newly synthesized proteins. Requires at least a dipeptide for an efficient rate of reaction. N-terminal L-methionine is a prerequisite for activity but the enzyme has broad specificity at other positions.</text>
</comment>
<comment type="cofactor">
    <cofactor evidence="2">
        <name>Fe(2+)</name>
        <dbReference type="ChEBI" id="CHEBI:29033"/>
    </cofactor>
    <text evidence="2">Binds 1 Fe(2+) ion.</text>
</comment>
<keyword evidence="2" id="KW-0378">Hydrolase</keyword>
<gene>
    <name evidence="2 3" type="primary">def</name>
    <name evidence="3" type="ORF">COW81_00880</name>
</gene>
<dbReference type="Pfam" id="PF01327">
    <property type="entry name" value="Pep_deformylase"/>
    <property type="match status" value="1"/>
</dbReference>
<accession>A0A2H0E0H7</accession>
<keyword evidence="2" id="KW-0408">Iron</keyword>
<feature type="binding site" evidence="2">
    <location>
        <position position="151"/>
    </location>
    <ligand>
        <name>Fe cation</name>
        <dbReference type="ChEBI" id="CHEBI:24875"/>
    </ligand>
</feature>
<dbReference type="PANTHER" id="PTHR10458:SF22">
    <property type="entry name" value="PEPTIDE DEFORMYLASE"/>
    <property type="match status" value="1"/>
</dbReference>
<keyword evidence="2" id="KW-0648">Protein biosynthesis</keyword>
<dbReference type="Proteomes" id="UP000231143">
    <property type="component" value="Unassembled WGS sequence"/>
</dbReference>
<comment type="similarity">
    <text evidence="1 2">Belongs to the polypeptide deformylase family.</text>
</comment>
<comment type="catalytic activity">
    <reaction evidence="2">
        <text>N-terminal N-formyl-L-methionyl-[peptide] + H2O = N-terminal L-methionyl-[peptide] + formate</text>
        <dbReference type="Rhea" id="RHEA:24420"/>
        <dbReference type="Rhea" id="RHEA-COMP:10639"/>
        <dbReference type="Rhea" id="RHEA-COMP:10640"/>
        <dbReference type="ChEBI" id="CHEBI:15377"/>
        <dbReference type="ChEBI" id="CHEBI:15740"/>
        <dbReference type="ChEBI" id="CHEBI:49298"/>
        <dbReference type="ChEBI" id="CHEBI:64731"/>
        <dbReference type="EC" id="3.5.1.88"/>
    </reaction>
</comment>
<dbReference type="Gene3D" id="3.90.45.10">
    <property type="entry name" value="Peptide deformylase"/>
    <property type="match status" value="1"/>
</dbReference>
<name>A0A2H0E0H7_9BACT</name>
<dbReference type="GO" id="GO:0042586">
    <property type="term" value="F:peptide deformylase activity"/>
    <property type="evidence" value="ECO:0007669"/>
    <property type="project" value="UniProtKB-UniRule"/>
</dbReference>
<dbReference type="EC" id="3.5.1.88" evidence="2"/>